<evidence type="ECO:0000313" key="3">
    <source>
        <dbReference type="Proteomes" id="UP000321192"/>
    </source>
</evidence>
<dbReference type="AlphaFoldDB" id="A0A5C7SGC7"/>
<dbReference type="RefSeq" id="WP_276659947.1">
    <property type="nucleotide sequence ID" value="NZ_SSFD01000242.1"/>
</dbReference>
<evidence type="ECO:0000313" key="2">
    <source>
        <dbReference type="EMBL" id="TXH82489.1"/>
    </source>
</evidence>
<evidence type="ECO:0000256" key="1">
    <source>
        <dbReference type="SAM" id="Coils"/>
    </source>
</evidence>
<accession>A0A5C7SGC7</accession>
<reference evidence="2 3" key="1">
    <citation type="submission" date="2018-09" db="EMBL/GenBank/DDBJ databases">
        <title>Metagenome Assembled Genomes from an Advanced Water Purification Facility.</title>
        <authorList>
            <person name="Stamps B.W."/>
            <person name="Spear J.R."/>
        </authorList>
    </citation>
    <scope>NUCLEOTIDE SEQUENCE [LARGE SCALE GENOMIC DNA]</scope>
    <source>
        <strain evidence="2">Bin_27_1</strain>
    </source>
</reference>
<sequence length="765" mass="84582">MTYRFIDRLLGHASDVQAGDLVLGRFMVEPMGDDSTFLNSIAIAQPSFCVPDLRGHWQLMEPGRERVEGTMSRAQVLDRLDVTSILDVGKSVREVLASGGTWLDALDVSPLVPGMSERAELQEFEKLLADRLGHLVGVCQRPRTHLRVEVERTAVARARRLATQASTYLAAHTEDWDRPTLRAVVPKRILSLVREDQFDIYENRVAVRLVDHLDAYLSRRVTEVSRLLRLFNEVGDHSSTAGQGSHWRQKRVYQLWGDSLDAGEARRKAERTLEQLKFLKYSVSGLMDSVLYREVPRRAIVSTTLTMTNILANDVHYRRVAEVWLAWARLGLEQSPRADKHFEEMQELCRCFGGFALLLVIRGLDQLGIEPVDQSQTLDGDAIDLEGRGIRARLSWSLIDGTLRLSIDGARPLRIVPIPGSLAMFGDEELARLIRDADAATTREEISLVLYPSPSSEAALRRMAPVLAHRLNALSHEVAERGQGRAGFLPVSPWDLSSVERVARELRWVITAPRFLAYPPLIANPPIPKIADDAAWLETTAAGVVVTRAPEVHEDLRLTERLANQRKRLEALEDEHEDVSQQLRLAVRDGSASGPLNARKKALNASITDLRSQIDSLAEFSKALDAAIGLLKSLLSCPTCGNIADPRRDFTGGRGHRFSCVCPDCSTEWGTEACPSCKAWIPTLMPAVSSLAAHDSAVGWLDRLLGADVLAVPFKLEDGTLGFVCPSCGHGHERCVASAEPERAGETQSESWVALSSRACGSARS</sequence>
<gene>
    <name evidence="2" type="ORF">E6Q80_15405</name>
</gene>
<dbReference type="SUPFAM" id="SSF144020">
    <property type="entry name" value="FdhE-like"/>
    <property type="match status" value="1"/>
</dbReference>
<name>A0A5C7SGC7_THASP</name>
<evidence type="ECO:0008006" key="4">
    <source>
        <dbReference type="Google" id="ProtNLM"/>
    </source>
</evidence>
<dbReference type="Proteomes" id="UP000321192">
    <property type="component" value="Unassembled WGS sequence"/>
</dbReference>
<organism evidence="2 3">
    <name type="scientific">Thauera aminoaromatica</name>
    <dbReference type="NCBI Taxonomy" id="164330"/>
    <lineage>
        <taxon>Bacteria</taxon>
        <taxon>Pseudomonadati</taxon>
        <taxon>Pseudomonadota</taxon>
        <taxon>Betaproteobacteria</taxon>
        <taxon>Rhodocyclales</taxon>
        <taxon>Zoogloeaceae</taxon>
        <taxon>Thauera</taxon>
    </lineage>
</organism>
<comment type="caution">
    <text evidence="2">The sequence shown here is derived from an EMBL/GenBank/DDBJ whole genome shotgun (WGS) entry which is preliminary data.</text>
</comment>
<keyword evidence="1" id="KW-0175">Coiled coil</keyword>
<proteinExistence type="predicted"/>
<dbReference type="InterPro" id="IPR024064">
    <property type="entry name" value="FdhE-like_sf"/>
</dbReference>
<protein>
    <recommendedName>
        <fullName evidence="4">DUF2357 domain-containing protein</fullName>
    </recommendedName>
</protein>
<feature type="coiled-coil region" evidence="1">
    <location>
        <begin position="555"/>
        <end position="589"/>
    </location>
</feature>
<dbReference type="EMBL" id="SSFD01000242">
    <property type="protein sequence ID" value="TXH82489.1"/>
    <property type="molecule type" value="Genomic_DNA"/>
</dbReference>